<dbReference type="Gene3D" id="1.10.8.60">
    <property type="match status" value="1"/>
</dbReference>
<sequence>MSITPLKKHLKSQQFQPFYVLYGTETYVIDEALQAIVDQAIAPEDRDFNYSAYDYLETPIQSIVGDAETVPFMGERKVVVVKNALFLTGAKEKSKVEHDLSTLETYVADPPPFTLFVFIVPAEKLDERKKLVKAVKKRGELVMAQPLNADSATEWVKNRALELGVQIDQEAAHYLTARTGNELHSLEQEMEKLSLYVGKSGMITVSIVESLVPRTLEDNVFDLIDRIVHKKIDEALRIFYDLMKQNEEPIKLLSLMARQFRIIFSVKELSKKGYGEKQMATSLKLHPYVVKLASKQARMFAEEELLHLLDGIAEADYAMKTGKMEKRLIIELFMLKMAA</sequence>
<dbReference type="EC" id="2.7.7.7" evidence="1"/>
<dbReference type="Pfam" id="PF06144">
    <property type="entry name" value="DNA_pol3_delta"/>
    <property type="match status" value="1"/>
</dbReference>
<dbReference type="GO" id="GO:0009360">
    <property type="term" value="C:DNA polymerase III complex"/>
    <property type="evidence" value="ECO:0007669"/>
    <property type="project" value="InterPro"/>
</dbReference>
<evidence type="ECO:0000256" key="5">
    <source>
        <dbReference type="ARBA" id="ARBA00022705"/>
    </source>
</evidence>
<dbReference type="EMBL" id="AKKV01000026">
    <property type="protein sequence ID" value="EIT85236.1"/>
    <property type="molecule type" value="Genomic_DNA"/>
</dbReference>
<evidence type="ECO:0000259" key="9">
    <source>
        <dbReference type="Pfam" id="PF06144"/>
    </source>
</evidence>
<protein>
    <recommendedName>
        <fullName evidence="2">DNA polymerase III subunit delta</fullName>
        <ecNumber evidence="1">2.7.7.7</ecNumber>
    </recommendedName>
</protein>
<dbReference type="RefSeq" id="WP_007202254.1">
    <property type="nucleotide sequence ID" value="NZ_AKKV01000026.1"/>
</dbReference>
<keyword evidence="6" id="KW-0239">DNA-directed DNA polymerase</keyword>
<dbReference type="InterPro" id="IPR008921">
    <property type="entry name" value="DNA_pol3_clamp-load_cplx_C"/>
</dbReference>
<dbReference type="STRING" id="1196324.A374_10850"/>
<dbReference type="SUPFAM" id="SSF52540">
    <property type="entry name" value="P-loop containing nucleoside triphosphate hydrolases"/>
    <property type="match status" value="1"/>
</dbReference>
<dbReference type="InterPro" id="IPR010372">
    <property type="entry name" value="DNA_pol3_delta_N"/>
</dbReference>
<comment type="catalytic activity">
    <reaction evidence="8">
        <text>DNA(n) + a 2'-deoxyribonucleoside 5'-triphosphate = DNA(n+1) + diphosphate</text>
        <dbReference type="Rhea" id="RHEA:22508"/>
        <dbReference type="Rhea" id="RHEA-COMP:17339"/>
        <dbReference type="Rhea" id="RHEA-COMP:17340"/>
        <dbReference type="ChEBI" id="CHEBI:33019"/>
        <dbReference type="ChEBI" id="CHEBI:61560"/>
        <dbReference type="ChEBI" id="CHEBI:173112"/>
        <dbReference type="EC" id="2.7.7.7"/>
    </reaction>
</comment>
<dbReference type="Gene3D" id="1.20.272.10">
    <property type="match status" value="1"/>
</dbReference>
<evidence type="ECO:0000256" key="6">
    <source>
        <dbReference type="ARBA" id="ARBA00022932"/>
    </source>
</evidence>
<feature type="domain" description="DNA polymerase III delta N-terminal" evidence="9">
    <location>
        <begin position="19"/>
        <end position="144"/>
    </location>
</feature>
<dbReference type="PANTHER" id="PTHR34388">
    <property type="entry name" value="DNA POLYMERASE III SUBUNIT DELTA"/>
    <property type="match status" value="1"/>
</dbReference>
<evidence type="ECO:0000256" key="4">
    <source>
        <dbReference type="ARBA" id="ARBA00022695"/>
    </source>
</evidence>
<proteinExistence type="inferred from homology"/>
<dbReference type="Pfam" id="PF21694">
    <property type="entry name" value="DNA_pol3_delta_C"/>
    <property type="match status" value="1"/>
</dbReference>
<dbReference type="Proteomes" id="UP000004080">
    <property type="component" value="Unassembled WGS sequence"/>
</dbReference>
<dbReference type="CDD" id="cd18138">
    <property type="entry name" value="HLD_clamp_pol_III_delta"/>
    <property type="match status" value="1"/>
</dbReference>
<keyword evidence="3" id="KW-0808">Transferase</keyword>
<dbReference type="GO" id="GO:0003887">
    <property type="term" value="F:DNA-directed DNA polymerase activity"/>
    <property type="evidence" value="ECO:0007669"/>
    <property type="project" value="UniProtKB-KW"/>
</dbReference>
<keyword evidence="12" id="KW-1185">Reference proteome</keyword>
<dbReference type="PANTHER" id="PTHR34388:SF1">
    <property type="entry name" value="DNA POLYMERASE III SUBUNIT DELTA"/>
    <property type="match status" value="1"/>
</dbReference>
<evidence type="ECO:0000256" key="8">
    <source>
        <dbReference type="ARBA" id="ARBA00049244"/>
    </source>
</evidence>
<gene>
    <name evidence="11" type="primary">holA</name>
    <name evidence="11" type="ORF">A374_10850</name>
</gene>
<keyword evidence="5" id="KW-0235">DNA replication</keyword>
<evidence type="ECO:0000256" key="1">
    <source>
        <dbReference type="ARBA" id="ARBA00012417"/>
    </source>
</evidence>
<dbReference type="InterPro" id="IPR005790">
    <property type="entry name" value="DNA_polIII_delta"/>
</dbReference>
<name>I8J0G3_9BACL</name>
<dbReference type="GO" id="GO:0003677">
    <property type="term" value="F:DNA binding"/>
    <property type="evidence" value="ECO:0007669"/>
    <property type="project" value="InterPro"/>
</dbReference>
<dbReference type="SUPFAM" id="SSF48019">
    <property type="entry name" value="post-AAA+ oligomerization domain-like"/>
    <property type="match status" value="1"/>
</dbReference>
<keyword evidence="4" id="KW-0548">Nucleotidyltransferase</keyword>
<evidence type="ECO:0000259" key="10">
    <source>
        <dbReference type="Pfam" id="PF21694"/>
    </source>
</evidence>
<dbReference type="AlphaFoldDB" id="I8J0G3"/>
<organism evidence="11 12">
    <name type="scientific">Fictibacillus macauensis ZFHKF-1</name>
    <dbReference type="NCBI Taxonomy" id="1196324"/>
    <lineage>
        <taxon>Bacteria</taxon>
        <taxon>Bacillati</taxon>
        <taxon>Bacillota</taxon>
        <taxon>Bacilli</taxon>
        <taxon>Bacillales</taxon>
        <taxon>Fictibacillaceae</taxon>
        <taxon>Fictibacillus</taxon>
    </lineage>
</organism>
<dbReference type="Gene3D" id="3.40.50.300">
    <property type="entry name" value="P-loop containing nucleotide triphosphate hydrolases"/>
    <property type="match status" value="1"/>
</dbReference>
<dbReference type="PATRIC" id="fig|1196324.3.peg.2218"/>
<dbReference type="NCBIfam" id="TIGR01128">
    <property type="entry name" value="holA"/>
    <property type="match status" value="1"/>
</dbReference>
<comment type="caution">
    <text evidence="11">The sequence shown here is derived from an EMBL/GenBank/DDBJ whole genome shotgun (WGS) entry which is preliminary data.</text>
</comment>
<comment type="similarity">
    <text evidence="7">Belongs to the DNA polymerase HolA subunit family.</text>
</comment>
<feature type="domain" description="DNA polymerase III delta subunit-like C-terminal" evidence="10">
    <location>
        <begin position="217"/>
        <end position="337"/>
    </location>
</feature>
<evidence type="ECO:0000313" key="11">
    <source>
        <dbReference type="EMBL" id="EIT85236.1"/>
    </source>
</evidence>
<accession>I8J0G3</accession>
<dbReference type="InterPro" id="IPR048466">
    <property type="entry name" value="DNA_pol3_delta-like_C"/>
</dbReference>
<dbReference type="InterPro" id="IPR027417">
    <property type="entry name" value="P-loop_NTPase"/>
</dbReference>
<evidence type="ECO:0000313" key="12">
    <source>
        <dbReference type="Proteomes" id="UP000004080"/>
    </source>
</evidence>
<dbReference type="GO" id="GO:0006261">
    <property type="term" value="P:DNA-templated DNA replication"/>
    <property type="evidence" value="ECO:0007669"/>
    <property type="project" value="TreeGrafter"/>
</dbReference>
<dbReference type="eggNOG" id="COG1466">
    <property type="taxonomic scope" value="Bacteria"/>
</dbReference>
<dbReference type="OrthoDB" id="9775929at2"/>
<reference evidence="11 12" key="1">
    <citation type="journal article" date="2012" name="J. Bacteriol.">
        <title>Genome of Bacillus macauensis ZFHKF-1, a Long-Chain-Forming Bacterium.</title>
        <authorList>
            <person name="Cai L."/>
            <person name="Zhang T."/>
        </authorList>
    </citation>
    <scope>NUCLEOTIDE SEQUENCE [LARGE SCALE GENOMIC DNA]</scope>
    <source>
        <strain evidence="11 12">ZFHKF-1</strain>
    </source>
</reference>
<evidence type="ECO:0000256" key="3">
    <source>
        <dbReference type="ARBA" id="ARBA00022679"/>
    </source>
</evidence>
<evidence type="ECO:0000256" key="7">
    <source>
        <dbReference type="ARBA" id="ARBA00034754"/>
    </source>
</evidence>
<evidence type="ECO:0000256" key="2">
    <source>
        <dbReference type="ARBA" id="ARBA00017703"/>
    </source>
</evidence>